<dbReference type="EC" id="2.1.1.204" evidence="4"/>
<dbReference type="PROSITE" id="PS51679">
    <property type="entry name" value="SAM_MT_C5"/>
    <property type="match status" value="1"/>
</dbReference>
<dbReference type="AlphaFoldDB" id="J7SC11"/>
<protein>
    <recommendedName>
        <fullName evidence="5">tRNA (cytosine(38)-C(5))-methyltransferase</fullName>
        <ecNumber evidence="4">2.1.1.204</ecNumber>
    </recommendedName>
    <alternativeName>
        <fullName evidence="6">DNA (cytosine-5)-methyltransferase-like protein 2</fullName>
    </alternativeName>
</protein>
<reference evidence="8 9" key="1">
    <citation type="journal article" date="2012" name="Appl. Environ. Microbiol.">
        <title>Short-read sequencing for genomic analysis of the brown rot fungus Fibroporia radiculosa.</title>
        <authorList>
            <person name="Tang J.D."/>
            <person name="Perkins A.D."/>
            <person name="Sonstegard T.S."/>
            <person name="Schroeder S.G."/>
            <person name="Burgess S.C."/>
            <person name="Diehl S.V."/>
        </authorList>
    </citation>
    <scope>NUCLEOTIDE SEQUENCE [LARGE SCALE GENOMIC DNA]</scope>
    <source>
        <strain evidence="8 9">TFFH 294</strain>
    </source>
</reference>
<dbReference type="Gene3D" id="3.90.120.10">
    <property type="entry name" value="DNA Methylase, subunit A, domain 2"/>
    <property type="match status" value="1"/>
</dbReference>
<evidence type="ECO:0000256" key="7">
    <source>
        <dbReference type="PROSITE-ProRule" id="PRU01016"/>
    </source>
</evidence>
<dbReference type="InterPro" id="IPR001525">
    <property type="entry name" value="C5_MeTfrase"/>
</dbReference>
<dbReference type="PANTHER" id="PTHR46098:SF1">
    <property type="entry name" value="TRNA (CYTOSINE(38)-C(5))-METHYLTRANSFERASE"/>
    <property type="match status" value="1"/>
</dbReference>
<dbReference type="SUPFAM" id="SSF53335">
    <property type="entry name" value="S-adenosyl-L-methionine-dependent methyltransferases"/>
    <property type="match status" value="1"/>
</dbReference>
<dbReference type="GO" id="GO:0032259">
    <property type="term" value="P:methylation"/>
    <property type="evidence" value="ECO:0007669"/>
    <property type="project" value="UniProtKB-KW"/>
</dbReference>
<dbReference type="RefSeq" id="XP_012177614.1">
    <property type="nucleotide sequence ID" value="XM_012322224.1"/>
</dbReference>
<keyword evidence="9" id="KW-1185">Reference proteome</keyword>
<dbReference type="PANTHER" id="PTHR46098">
    <property type="entry name" value="TRNA (CYTOSINE(38)-C(5))-METHYLTRANSFERASE"/>
    <property type="match status" value="1"/>
</dbReference>
<sequence>MLNAANLATYRAELWLLSPSCQPYTVLNPLAKGAADPRAKSFIHLIEDVLPEMVRDSTHPKYMLVENVAGFERSSTRLRLLKTLDSLGYGVLELLLTPLQFGIPNSRLRYYLLAKAQPMPFPGTIASGLRLWRHIPGHGQDWIDPRMYIDHNDNEMIADEIRDYLDEDVPERHSTHPNAIPDQTLQKWGRLFDIILPSARRSCCFTRGYVRMAERSGSVLQMNEELDTTSTFDRFLEAQKSGREAAVRVLDPLRLRYFSPTELLRIFHFLPTAKTEAQESFQWPADLSVKTQYRLIGNSVNVQVVAELIRYLFEVEGRPTEESDSILLKRMAHDSGTLT</sequence>
<dbReference type="Gene3D" id="3.40.50.150">
    <property type="entry name" value="Vaccinia Virus protein VP39"/>
    <property type="match status" value="1"/>
</dbReference>
<dbReference type="Proteomes" id="UP000006352">
    <property type="component" value="Unassembled WGS sequence"/>
</dbReference>
<evidence type="ECO:0000313" key="8">
    <source>
        <dbReference type="EMBL" id="CCL98331.1"/>
    </source>
</evidence>
<dbReference type="InterPro" id="IPR031303">
    <property type="entry name" value="C5_meth_CS"/>
</dbReference>
<organism evidence="8 9">
    <name type="scientific">Fibroporia radiculosa</name>
    <dbReference type="NCBI Taxonomy" id="599839"/>
    <lineage>
        <taxon>Eukaryota</taxon>
        <taxon>Fungi</taxon>
        <taxon>Dikarya</taxon>
        <taxon>Basidiomycota</taxon>
        <taxon>Agaricomycotina</taxon>
        <taxon>Agaricomycetes</taxon>
        <taxon>Polyporales</taxon>
        <taxon>Fibroporiaceae</taxon>
        <taxon>Fibroporia</taxon>
    </lineage>
</organism>
<dbReference type="HOGENOM" id="CLU_049101_0_0_1"/>
<proteinExistence type="inferred from homology"/>
<accession>J7SC11</accession>
<evidence type="ECO:0000256" key="5">
    <source>
        <dbReference type="ARBA" id="ARBA00039681"/>
    </source>
</evidence>
<evidence type="ECO:0000256" key="4">
    <source>
        <dbReference type="ARBA" id="ARBA00039081"/>
    </source>
</evidence>
<evidence type="ECO:0000256" key="1">
    <source>
        <dbReference type="ARBA" id="ARBA00022603"/>
    </source>
</evidence>
<dbReference type="EMBL" id="HE796877">
    <property type="protein sequence ID" value="CCL98331.1"/>
    <property type="molecule type" value="Genomic_DNA"/>
</dbReference>
<evidence type="ECO:0000313" key="9">
    <source>
        <dbReference type="Proteomes" id="UP000006352"/>
    </source>
</evidence>
<gene>
    <name evidence="8" type="ORF">FIBRA_00325</name>
</gene>
<keyword evidence="1 7" id="KW-0489">Methyltransferase</keyword>
<dbReference type="OrthoDB" id="414133at2759"/>
<evidence type="ECO:0000256" key="2">
    <source>
        <dbReference type="ARBA" id="ARBA00022679"/>
    </source>
</evidence>
<evidence type="ECO:0000256" key="6">
    <source>
        <dbReference type="ARBA" id="ARBA00042810"/>
    </source>
</evidence>
<dbReference type="GO" id="GO:0005634">
    <property type="term" value="C:nucleus"/>
    <property type="evidence" value="ECO:0007669"/>
    <property type="project" value="TreeGrafter"/>
</dbReference>
<dbReference type="InterPro" id="IPR050750">
    <property type="entry name" value="C5-MTase"/>
</dbReference>
<keyword evidence="3 7" id="KW-0949">S-adenosyl-L-methionine</keyword>
<dbReference type="PROSITE" id="PS00095">
    <property type="entry name" value="C5_MTASE_2"/>
    <property type="match status" value="1"/>
</dbReference>
<evidence type="ECO:0000256" key="3">
    <source>
        <dbReference type="ARBA" id="ARBA00022691"/>
    </source>
</evidence>
<feature type="active site" evidence="7">
    <location>
        <position position="21"/>
    </location>
</feature>
<dbReference type="Pfam" id="PF00145">
    <property type="entry name" value="DNA_methylase"/>
    <property type="match status" value="1"/>
</dbReference>
<name>J7SC11_9APHY</name>
<dbReference type="InterPro" id="IPR029063">
    <property type="entry name" value="SAM-dependent_MTases_sf"/>
</dbReference>
<dbReference type="GeneID" id="24093242"/>
<dbReference type="FunCoup" id="J7SC11">
    <property type="interactions" value="203"/>
</dbReference>
<dbReference type="GO" id="GO:0008168">
    <property type="term" value="F:methyltransferase activity"/>
    <property type="evidence" value="ECO:0007669"/>
    <property type="project" value="UniProtKB-KW"/>
</dbReference>
<keyword evidence="2 7" id="KW-0808">Transferase</keyword>
<dbReference type="STRING" id="599839.J7SC11"/>
<comment type="similarity">
    <text evidence="7">Belongs to the class I-like SAM-binding methyltransferase superfamily. C5-methyltransferase family.</text>
</comment>
<dbReference type="InParanoid" id="J7SC11"/>